<dbReference type="EMBL" id="LR134190">
    <property type="protein sequence ID" value="VEB55536.1"/>
    <property type="molecule type" value="Genomic_DNA"/>
</dbReference>
<name>A0A3S4I1C8_SALET</name>
<gene>
    <name evidence="3" type="primary">STY2875_4</name>
    <name evidence="3" type="ORF">NCTC6754_03884</name>
</gene>
<evidence type="ECO:0000256" key="1">
    <source>
        <dbReference type="SAM" id="MobiDB-lite"/>
    </source>
</evidence>
<feature type="domain" description="Bacterial Ig-like" evidence="2">
    <location>
        <begin position="2"/>
        <end position="62"/>
    </location>
</feature>
<protein>
    <submittedName>
        <fullName evidence="3">Large repetitive protein</fullName>
    </submittedName>
</protein>
<evidence type="ECO:0000313" key="3">
    <source>
        <dbReference type="EMBL" id="VEB55536.1"/>
    </source>
</evidence>
<dbReference type="AlphaFoldDB" id="A0A3S4I1C8"/>
<dbReference type="Gene3D" id="2.60.40.10">
    <property type="entry name" value="Immunoglobulins"/>
    <property type="match status" value="1"/>
</dbReference>
<dbReference type="InterPro" id="IPR044016">
    <property type="entry name" value="Big_13"/>
</dbReference>
<organism evidence="3 4">
    <name type="scientific">Salmonella enterica I</name>
    <dbReference type="NCBI Taxonomy" id="59201"/>
    <lineage>
        <taxon>Bacteria</taxon>
        <taxon>Pseudomonadati</taxon>
        <taxon>Pseudomonadota</taxon>
        <taxon>Gammaproteobacteria</taxon>
        <taxon>Enterobacterales</taxon>
        <taxon>Enterobacteriaceae</taxon>
        <taxon>Salmonella</taxon>
    </lineage>
</organism>
<reference evidence="3 4" key="1">
    <citation type="submission" date="2018-12" db="EMBL/GenBank/DDBJ databases">
        <authorList>
            <consortium name="Pathogen Informatics"/>
        </authorList>
    </citation>
    <scope>NUCLEOTIDE SEQUENCE [LARGE SCALE GENOMIC DNA]</scope>
    <source>
        <strain evidence="3 4">NCTC6754</strain>
    </source>
</reference>
<evidence type="ECO:0000313" key="4">
    <source>
        <dbReference type="Proteomes" id="UP000269208"/>
    </source>
</evidence>
<accession>A0A3S4I1C8</accession>
<feature type="region of interest" description="Disordered" evidence="1">
    <location>
        <begin position="42"/>
        <end position="62"/>
    </location>
</feature>
<dbReference type="Proteomes" id="UP000269208">
    <property type="component" value="Chromosome"/>
</dbReference>
<dbReference type="Pfam" id="PF19077">
    <property type="entry name" value="Big_13"/>
    <property type="match status" value="1"/>
</dbReference>
<dbReference type="InterPro" id="IPR013783">
    <property type="entry name" value="Ig-like_fold"/>
</dbReference>
<sequence>MATPTLNGRGEAGATINVYLDGNPASIGTTTVNSDGTWSFTPQTPLANGSHTFTLSATDPAG</sequence>
<evidence type="ECO:0000259" key="2">
    <source>
        <dbReference type="Pfam" id="PF19077"/>
    </source>
</evidence>
<proteinExistence type="predicted"/>
<dbReference type="NCBIfam" id="NF033510">
    <property type="entry name" value="Ca_tandemer"/>
    <property type="match status" value="1"/>
</dbReference>